<evidence type="ECO:0008006" key="4">
    <source>
        <dbReference type="Google" id="ProtNLM"/>
    </source>
</evidence>
<sequence length="66" mass="7212">MFLILVPSVFTSFPVFGFSSLGLDGSSSDFPELMETESSYFDALVEAKLFTSSISSLNACGWMKEL</sequence>
<reference evidence="3" key="1">
    <citation type="journal article" date="2013" name="Nat. Genet.">
        <title>The Capsella rubella genome and the genomic consequences of rapid mating system evolution.</title>
        <authorList>
            <person name="Slotte T."/>
            <person name="Hazzouri K.M."/>
            <person name="Agren J.A."/>
            <person name="Koenig D."/>
            <person name="Maumus F."/>
            <person name="Guo Y.L."/>
            <person name="Steige K."/>
            <person name="Platts A.E."/>
            <person name="Escobar J.S."/>
            <person name="Newman L.K."/>
            <person name="Wang W."/>
            <person name="Mandakova T."/>
            <person name="Vello E."/>
            <person name="Smith L.M."/>
            <person name="Henz S.R."/>
            <person name="Steffen J."/>
            <person name="Takuno S."/>
            <person name="Brandvain Y."/>
            <person name="Coop G."/>
            <person name="Andolfatto P."/>
            <person name="Hu T.T."/>
            <person name="Blanchette M."/>
            <person name="Clark R.M."/>
            <person name="Quesneville H."/>
            <person name="Nordborg M."/>
            <person name="Gaut B.S."/>
            <person name="Lysak M.A."/>
            <person name="Jenkins J."/>
            <person name="Grimwood J."/>
            <person name="Chapman J."/>
            <person name="Prochnik S."/>
            <person name="Shu S."/>
            <person name="Rokhsar D."/>
            <person name="Schmutz J."/>
            <person name="Weigel D."/>
            <person name="Wright S.I."/>
        </authorList>
    </citation>
    <scope>NUCLEOTIDE SEQUENCE [LARGE SCALE GENOMIC DNA]</scope>
    <source>
        <strain evidence="3">cv. Monte Gargano</strain>
    </source>
</reference>
<gene>
    <name evidence="2" type="ORF">CARUB_v10011426mg</name>
</gene>
<dbReference type="AlphaFoldDB" id="R0ILC9"/>
<feature type="signal peptide" evidence="1">
    <location>
        <begin position="1"/>
        <end position="17"/>
    </location>
</feature>
<accession>R0ILC9</accession>
<feature type="chain" id="PRO_5004353131" description="Secreted protein" evidence="1">
    <location>
        <begin position="18"/>
        <end position="66"/>
    </location>
</feature>
<evidence type="ECO:0000313" key="2">
    <source>
        <dbReference type="EMBL" id="EOA37838.1"/>
    </source>
</evidence>
<keyword evidence="1" id="KW-0732">Signal</keyword>
<organism evidence="2 3">
    <name type="scientific">Capsella rubella</name>
    <dbReference type="NCBI Taxonomy" id="81985"/>
    <lineage>
        <taxon>Eukaryota</taxon>
        <taxon>Viridiplantae</taxon>
        <taxon>Streptophyta</taxon>
        <taxon>Embryophyta</taxon>
        <taxon>Tracheophyta</taxon>
        <taxon>Spermatophyta</taxon>
        <taxon>Magnoliopsida</taxon>
        <taxon>eudicotyledons</taxon>
        <taxon>Gunneridae</taxon>
        <taxon>Pentapetalae</taxon>
        <taxon>rosids</taxon>
        <taxon>malvids</taxon>
        <taxon>Brassicales</taxon>
        <taxon>Brassicaceae</taxon>
        <taxon>Camelineae</taxon>
        <taxon>Capsella</taxon>
    </lineage>
</organism>
<dbReference type="Proteomes" id="UP000029121">
    <property type="component" value="Unassembled WGS sequence"/>
</dbReference>
<proteinExistence type="predicted"/>
<evidence type="ECO:0000256" key="1">
    <source>
        <dbReference type="SAM" id="SignalP"/>
    </source>
</evidence>
<evidence type="ECO:0000313" key="3">
    <source>
        <dbReference type="Proteomes" id="UP000029121"/>
    </source>
</evidence>
<keyword evidence="3" id="KW-1185">Reference proteome</keyword>
<dbReference type="EMBL" id="KB870805">
    <property type="protein sequence ID" value="EOA37838.1"/>
    <property type="molecule type" value="Genomic_DNA"/>
</dbReference>
<protein>
    <recommendedName>
        <fullName evidence="4">Secreted protein</fullName>
    </recommendedName>
</protein>
<name>R0ILC9_9BRAS</name>